<proteinExistence type="predicted"/>
<dbReference type="GO" id="GO:0031267">
    <property type="term" value="F:small GTPase binding"/>
    <property type="evidence" value="ECO:0000318"/>
    <property type="project" value="GO_Central"/>
</dbReference>
<dbReference type="eggNOG" id="KOG4256">
    <property type="taxonomic scope" value="Eukaryota"/>
</dbReference>
<organism evidence="6 7">
    <name type="scientific">Monosiga brevicollis</name>
    <name type="common">Choanoflagellate</name>
    <dbReference type="NCBI Taxonomy" id="81824"/>
    <lineage>
        <taxon>Eukaryota</taxon>
        <taxon>Choanoflagellata</taxon>
        <taxon>Craspedida</taxon>
        <taxon>Salpingoecidae</taxon>
        <taxon>Monosiga</taxon>
    </lineage>
</organism>
<dbReference type="Pfam" id="PF24520">
    <property type="entry name" value="ARM_KNTC1_1st"/>
    <property type="match status" value="1"/>
</dbReference>
<dbReference type="InterPro" id="IPR055404">
    <property type="entry name" value="ARM_KNTC1_2nd"/>
</dbReference>
<dbReference type="Pfam" id="PF24515">
    <property type="entry name" value="ARM_KNTC1_3rd"/>
    <property type="match status" value="1"/>
</dbReference>
<dbReference type="GO" id="GO:1990423">
    <property type="term" value="C:RZZ complex"/>
    <property type="evidence" value="ECO:0000318"/>
    <property type="project" value="GO_Central"/>
</dbReference>
<sequence>MGWGDLHVVGANADETAVFGRRDEGGSSFYKIETRSQLAPADAENKVEALPQWQAVASQNNLCLALDHTVHILKHAGAELTTSMDLDAPVDLVAWGGDEEFLVIADRAGSVHLVDTATKNVLFSQVCSCAIFRLIIRSNMKPSADIQKLVAQQPNHSFATLRFRRASDNTDMYEFFVVTTTGQGFIFGNIALGAARAAIDGRQMAQLAELKKTITMRKFEVATPNECLRGAALTMGTGVDEYCITWGDFGIQVWEHDEGAFVLSDQATSFSATGAVLQCELVTVRGQVMALIIDDEHNLTLWHLDSLTVVKAFGIPVESFVLLEPTEEDAGALRLMCATHAEPGKARFIKLLRGDSLQEEYSLAVAEHSLPVESADPECLILLEMRHKDKMDSLGAVQDPSAAVILVRSLEPTQPSNRLYHLLHQQRFAEATQLATQFGLDQKLVHEVRVNHVLNQLDLKPTIELRQELEVSLEAMDDLEFVVTSALNASLPSVHETMLIFQYAEGRLRAAAAEGTAPEHELHELTSRVLCAVKRLGTYNMMTSSSAFDSADWHRFRQTDLLRELTNSLAAHRIDVANTIWTRHESEYDLAASADLILDAMPDALQSKFLIPFLRDEVFPRLQRQHHAFALEWLHTRATMMELTEKNEWPACAIELIETGESIIAANGFSKTNAQHARRLHSWHTAHPSTIVDGLCGRTNAMDGAQAEQAGPSVQLLASQLLHIKLALEDLRFLQDVSGFRLALGDYQTETPESILFALLERVAAADLIPEVLLNQVRPYAARHNLDLDAVLLRYIKALASGAQTVAVTGSNWCSRALAIIGCLGTTEIKATATMVLMGAVSVPCPADVDALIEEARAWPHAQKSEFDEQYRILALRKMLLPYGISNFNISNTTLARRLVRHIACNLEQPTALQDAMQVVEAYSHIGHHDVYVHRIRHLATHGRAAEAQALFTSLSGHLLASVGLELLQWADLAGSDTGDALCLPALRMGIYLADYLIRAARVEGSLTGLSSNDVDSIKRLHQRFHAACVLKDEYHVDVDFQHLGSYGAKQDCLAAVVAARVASKPRGTNSYRHVLRDVRRVAGLLDLEAPALLGHLTDICVRGDLPFSVLITYCHDSCRGRPTSELATALAECVENLIRYLANRRYDRALDISFQDILDIARLSLAYSAPEHCLDRVAFYRIVELAALIEAQCDISTAGGVQQLPTHLALLARQFRGQRFIEDGLVLSGAEVMPLVCKYITAVYPSSLRDPYKFQCRRVACRTAVYGEEALLSKVSQSAPAIFNLLARNRQLQLGLRAAIDALVVCAEHRYLNDDRQVIQDRFEHLVPRAGQVVSSMLQELLSNVLMTACPDRTAALGYMMALPLDQSFQVFSTAVGQSKRQFTRLEQLAWIGTGLALLWSEEDLLSECRSIAKTAKWGCRLGAFGIGFDSNLLDAGDQEEIHRILLQLLTASHNDLAIVIEWAEAYGLTKTVACNTFVETMCISTDPSVICLNADGFPDVQPALKEQIKQLVVSTRDPEGLACALRENVLPRISNYHYERIQFVLDLLAIADGAAPAARYTAVVNTGTLLLGVLRLYKRRAAPSKVEVKDIEALPAAERVLIEAAARTRLPFHILTNDDPWICLLAELDLKSINRLMSIARLLSLSRTEVYACVIDKMLPELATCVDSETVDAVLALVPKLEDPQEVIIKYHTIADELPLGAAKLEALRLATAAAAELACVETQVQAHAERLAQQYQSACAQVKLQTAGILDSSLCELLSQPDVFVRELLQEYCIGSKAAQLAQRKVNLLHLAEGVAAELGVDAEALRNDLISQWLMEGEATVHGTNMTSQSVMATRAAPKKLSLASVWREEPAAPTRNSSAGAVPLSDDLSLQKAVALLRLMDVHEAVSCLLSFAQEEHSNNISPATRVRAYMALFMVANPHEIVEISDSSMEQLREDMLNMIYTARLTALGIMQTSSDFIRADKEGLIRSIWKNYAHDDQAIVLVADLCLQYELYDAALWDAILRQMLQLRLYSDLQRLLAAASGIPELWCLPCLETAWRDVIRSCVSRASAGGAQSNVLIDQALELVSQSPFVLRTDVSSLAQMYEQRERHYDALVAISLTNDGETPEYAEQLSQTQLRAVLDETRLRTAPLMGKVQACIFDLVDRRQAYQLVLGTPDFTELVQYLIQEDRVDNLLLKTVLAKRWADAVRLVRAYASVHQLGLDLDSAADEPSAVVRAFAEARGLAAVVAACA</sequence>
<dbReference type="GO" id="GO:0007094">
    <property type="term" value="P:mitotic spindle assembly checkpoint signaling"/>
    <property type="evidence" value="ECO:0000318"/>
    <property type="project" value="GO_Central"/>
</dbReference>
<dbReference type="Proteomes" id="UP000001357">
    <property type="component" value="Unassembled WGS sequence"/>
</dbReference>
<keyword evidence="7" id="KW-1185">Reference proteome</keyword>
<feature type="domain" description="RZZ complex subunit KNTC1/ROD C-terminal" evidence="1">
    <location>
        <begin position="1605"/>
        <end position="2105"/>
    </location>
</feature>
<dbReference type="InterPro" id="IPR055403">
    <property type="entry name" value="ARM_KNTC1_1st"/>
</dbReference>
<dbReference type="InterPro" id="IPR019527">
    <property type="entry name" value="RZZ-complex_KNTC1/ROD_C"/>
</dbReference>
<dbReference type="GO" id="GO:0005828">
    <property type="term" value="C:kinetochore microtubule"/>
    <property type="evidence" value="ECO:0000318"/>
    <property type="project" value="GO_Central"/>
</dbReference>
<dbReference type="GO" id="GO:1903394">
    <property type="term" value="P:protein localization to kinetochore involved in kinetochore assembly"/>
    <property type="evidence" value="ECO:0000318"/>
    <property type="project" value="GO_Central"/>
</dbReference>
<feature type="domain" description="KNTC1 N-terminal" evidence="2">
    <location>
        <begin position="18"/>
        <end position="410"/>
    </location>
</feature>
<dbReference type="Pfam" id="PF10245">
    <property type="entry name" value="MRP-S22"/>
    <property type="match status" value="1"/>
</dbReference>
<dbReference type="InterPro" id="IPR055402">
    <property type="entry name" value="KNTC1_N"/>
</dbReference>
<dbReference type="Pfam" id="PF24516">
    <property type="entry name" value="ARM_KNTC1_2nd"/>
    <property type="match status" value="1"/>
</dbReference>
<dbReference type="STRING" id="81824.A9UUI3"/>
<evidence type="ECO:0000313" key="6">
    <source>
        <dbReference type="EMBL" id="EDQ91102.1"/>
    </source>
</evidence>
<dbReference type="RefSeq" id="XP_001744399.1">
    <property type="nucleotide sequence ID" value="XM_001744347.1"/>
</dbReference>
<dbReference type="Pfam" id="PF10493">
    <property type="entry name" value="Rod_C"/>
    <property type="match status" value="1"/>
</dbReference>
<dbReference type="GO" id="GO:0000070">
    <property type="term" value="P:mitotic sister chromatid segregation"/>
    <property type="evidence" value="ECO:0000318"/>
    <property type="project" value="GO_Central"/>
</dbReference>
<dbReference type="InterPro" id="IPR019374">
    <property type="entry name" value="Ribosomal_mS22"/>
</dbReference>
<dbReference type="GeneID" id="5889660"/>
<evidence type="ECO:0000259" key="1">
    <source>
        <dbReference type="Pfam" id="PF10493"/>
    </source>
</evidence>
<feature type="domain" description="KNTC1 first ARM-repeats" evidence="5">
    <location>
        <begin position="421"/>
        <end position="654"/>
    </location>
</feature>
<evidence type="ECO:0000259" key="5">
    <source>
        <dbReference type="Pfam" id="PF24520"/>
    </source>
</evidence>
<evidence type="ECO:0000259" key="4">
    <source>
        <dbReference type="Pfam" id="PF24516"/>
    </source>
</evidence>
<dbReference type="OMA" id="KXAISLV"/>
<dbReference type="PANTHER" id="PTHR15688:SF1">
    <property type="entry name" value="KINETOCHORE-ASSOCIATED PROTEIN 1"/>
    <property type="match status" value="1"/>
</dbReference>
<dbReference type="PANTHER" id="PTHR15688">
    <property type="entry name" value="KINETOCHORE-ASSOCIATED PROTEIN 1"/>
    <property type="match status" value="1"/>
</dbReference>
<dbReference type="KEGG" id="mbr:MONBRDRAFT_24036"/>
<dbReference type="InterPro" id="IPR055405">
    <property type="entry name" value="ARM_KNTC1_3rd"/>
</dbReference>
<dbReference type="InParanoid" id="A9UUI3"/>
<evidence type="ECO:0000313" key="7">
    <source>
        <dbReference type="Proteomes" id="UP000001357"/>
    </source>
</evidence>
<dbReference type="GO" id="GO:0005737">
    <property type="term" value="C:cytoplasm"/>
    <property type="evidence" value="ECO:0000318"/>
    <property type="project" value="GO_Central"/>
</dbReference>
<protein>
    <recommendedName>
        <fullName evidence="8">RZZ complex subunit KNTC1/ROD C-terminal domain-containing protein</fullName>
    </recommendedName>
</protein>
<gene>
    <name evidence="6" type="ORF">MONBRDRAFT_24036</name>
</gene>
<dbReference type="InterPro" id="IPR052802">
    <property type="entry name" value="KNTC1"/>
</dbReference>
<name>A9UUI3_MONBE</name>
<accession>A9UUI3</accession>
<reference evidence="6 7" key="1">
    <citation type="journal article" date="2008" name="Nature">
        <title>The genome of the choanoflagellate Monosiga brevicollis and the origin of metazoans.</title>
        <authorList>
            <consortium name="JGI Sequencing"/>
            <person name="King N."/>
            <person name="Westbrook M.J."/>
            <person name="Young S.L."/>
            <person name="Kuo A."/>
            <person name="Abedin M."/>
            <person name="Chapman J."/>
            <person name="Fairclough S."/>
            <person name="Hellsten U."/>
            <person name="Isogai Y."/>
            <person name="Letunic I."/>
            <person name="Marr M."/>
            <person name="Pincus D."/>
            <person name="Putnam N."/>
            <person name="Rokas A."/>
            <person name="Wright K.J."/>
            <person name="Zuzow R."/>
            <person name="Dirks W."/>
            <person name="Good M."/>
            <person name="Goodstein D."/>
            <person name="Lemons D."/>
            <person name="Li W."/>
            <person name="Lyons J.B."/>
            <person name="Morris A."/>
            <person name="Nichols S."/>
            <person name="Richter D.J."/>
            <person name="Salamov A."/>
            <person name="Bork P."/>
            <person name="Lim W.A."/>
            <person name="Manning G."/>
            <person name="Miller W.T."/>
            <person name="McGinnis W."/>
            <person name="Shapiro H."/>
            <person name="Tjian R."/>
            <person name="Grigoriev I.V."/>
            <person name="Rokhsar D."/>
        </authorList>
    </citation>
    <scope>NUCLEOTIDE SEQUENCE [LARGE SCALE GENOMIC DNA]</scope>
    <source>
        <strain evidence="7">MX1 / ATCC 50154</strain>
    </source>
</reference>
<dbReference type="FunCoup" id="A9UUI3">
    <property type="interactions" value="633"/>
</dbReference>
<dbReference type="Pfam" id="PF24506">
    <property type="entry name" value="KNTC1_N"/>
    <property type="match status" value="1"/>
</dbReference>
<evidence type="ECO:0000259" key="2">
    <source>
        <dbReference type="Pfam" id="PF24506"/>
    </source>
</evidence>
<feature type="domain" description="KNTC1 third ARM-repeats" evidence="3">
    <location>
        <begin position="1337"/>
        <end position="1548"/>
    </location>
</feature>
<evidence type="ECO:0008006" key="8">
    <source>
        <dbReference type="Google" id="ProtNLM"/>
    </source>
</evidence>
<dbReference type="EMBL" id="CH991546">
    <property type="protein sequence ID" value="EDQ91102.1"/>
    <property type="molecule type" value="Genomic_DNA"/>
</dbReference>
<evidence type="ECO:0000259" key="3">
    <source>
        <dbReference type="Pfam" id="PF24515"/>
    </source>
</evidence>
<feature type="domain" description="KNTC1 second ARM-repeats" evidence="4">
    <location>
        <begin position="791"/>
        <end position="954"/>
    </location>
</feature>